<evidence type="ECO:0000313" key="1">
    <source>
        <dbReference type="EMBL" id="GHO82701.1"/>
    </source>
</evidence>
<protein>
    <recommendedName>
        <fullName evidence="3">VWFA domain-containing protein</fullName>
    </recommendedName>
</protein>
<sequence>MAYALAFIRACRMNVVFVQELLNAETATGSANAGYLPKITYDQALAPCEHIEPAIEEAIKAATNPRYVLPPSALPLAFGPHIASISASLPLSHLQGFIRAGQEMKDWTAGLLAKYELALHVAQQPLPPDVTAHLEQMKSELELGDFHLRTGMDMVGQISQGKVAEALHQKTEGFLWEEMESFYRVSQLLALVITDGEADDTASFRDVVNRAAGNMYVVLAIIGHGAEHDMALRAYQQVEAQNAHVKVLPFAGETDPSVISNALFRMIE</sequence>
<evidence type="ECO:0008006" key="3">
    <source>
        <dbReference type="Google" id="ProtNLM"/>
    </source>
</evidence>
<dbReference type="RefSeq" id="WP_201360347.1">
    <property type="nucleotide sequence ID" value="NZ_BNJJ01000002.1"/>
</dbReference>
<accession>A0ABQ3VAI1</accession>
<reference evidence="1 2" key="1">
    <citation type="journal article" date="2021" name="Int. J. Syst. Evol. Microbiol.">
        <title>Reticulibacter mediterranei gen. nov., sp. nov., within the new family Reticulibacteraceae fam. nov., and Ktedonospora formicarum gen. nov., sp. nov., Ktedonobacter robiniae sp. nov., Dictyobacter formicarum sp. nov. and Dictyobacter arantiisoli sp. nov., belonging to the class Ktedonobacteria.</title>
        <authorList>
            <person name="Yabe S."/>
            <person name="Zheng Y."/>
            <person name="Wang C.M."/>
            <person name="Sakai Y."/>
            <person name="Abe K."/>
            <person name="Yokota A."/>
            <person name="Donadio S."/>
            <person name="Cavaletti L."/>
            <person name="Monciardini P."/>
        </authorList>
    </citation>
    <scope>NUCLEOTIDE SEQUENCE [LARGE SCALE GENOMIC DNA]</scope>
    <source>
        <strain evidence="1 2">SOSP1-9</strain>
    </source>
</reference>
<name>A0ABQ3VAI1_9CHLR</name>
<comment type="caution">
    <text evidence="1">The sequence shown here is derived from an EMBL/GenBank/DDBJ whole genome shotgun (WGS) entry which is preliminary data.</text>
</comment>
<gene>
    <name evidence="1" type="ORF">KSZ_07070</name>
</gene>
<organism evidence="1 2">
    <name type="scientific">Dictyobacter formicarum</name>
    <dbReference type="NCBI Taxonomy" id="2778368"/>
    <lineage>
        <taxon>Bacteria</taxon>
        <taxon>Bacillati</taxon>
        <taxon>Chloroflexota</taxon>
        <taxon>Ktedonobacteria</taxon>
        <taxon>Ktedonobacterales</taxon>
        <taxon>Dictyobacteraceae</taxon>
        <taxon>Dictyobacter</taxon>
    </lineage>
</organism>
<proteinExistence type="predicted"/>
<dbReference type="Proteomes" id="UP000635565">
    <property type="component" value="Unassembled WGS sequence"/>
</dbReference>
<keyword evidence="2" id="KW-1185">Reference proteome</keyword>
<dbReference type="EMBL" id="BNJJ01000002">
    <property type="protein sequence ID" value="GHO82701.1"/>
    <property type="molecule type" value="Genomic_DNA"/>
</dbReference>
<evidence type="ECO:0000313" key="2">
    <source>
        <dbReference type="Proteomes" id="UP000635565"/>
    </source>
</evidence>